<reference evidence="2 3" key="1">
    <citation type="journal article" date="2018" name="Aquat. Microb. Ecol.">
        <title>Gammaproteobacterial methanotrophs dominate.</title>
        <authorList>
            <person name="Rissanen A.J."/>
            <person name="Saarenheimo J."/>
            <person name="Tiirola M."/>
            <person name="Peura S."/>
            <person name="Aalto S.L."/>
            <person name="Karvinen A."/>
            <person name="Nykanen H."/>
        </authorList>
    </citation>
    <scope>NUCLEOTIDE SEQUENCE [LARGE SCALE GENOMIC DNA]</scope>
    <source>
        <strain evidence="2">AMbin10</strain>
    </source>
</reference>
<protein>
    <submittedName>
        <fullName evidence="2">Uncharacterized protein</fullName>
    </submittedName>
</protein>
<keyword evidence="1" id="KW-0472">Membrane</keyword>
<evidence type="ECO:0000313" key="3">
    <source>
        <dbReference type="Proteomes" id="UP000249396"/>
    </source>
</evidence>
<organism evidence="2 3">
    <name type="scientific">Candidatus Methylumidiphilus alinenensis</name>
    <dbReference type="NCBI Taxonomy" id="2202197"/>
    <lineage>
        <taxon>Bacteria</taxon>
        <taxon>Pseudomonadati</taxon>
        <taxon>Pseudomonadota</taxon>
        <taxon>Gammaproteobacteria</taxon>
        <taxon>Methylococcales</taxon>
        <taxon>Candidatus Methylumidiphilus</taxon>
    </lineage>
</organism>
<evidence type="ECO:0000313" key="2">
    <source>
        <dbReference type="EMBL" id="PZN73925.1"/>
    </source>
</evidence>
<comment type="caution">
    <text evidence="2">The sequence shown here is derived from an EMBL/GenBank/DDBJ whole genome shotgun (WGS) entry which is preliminary data.</text>
</comment>
<proteinExistence type="predicted"/>
<keyword evidence="1" id="KW-0812">Transmembrane</keyword>
<gene>
    <name evidence="2" type="ORF">DM484_22000</name>
</gene>
<dbReference type="EMBL" id="QJPH01000440">
    <property type="protein sequence ID" value="PZN73925.1"/>
    <property type="molecule type" value="Genomic_DNA"/>
</dbReference>
<evidence type="ECO:0000256" key="1">
    <source>
        <dbReference type="SAM" id="Phobius"/>
    </source>
</evidence>
<sequence>MAEASRPVPPPKRGPLGKLVAALLAFAFWLLLGMLGNILFEWVCMKMVWPGEGPAHSVAMVEDELRGLEAEFGEGIFIRHPALFARKIATRYL</sequence>
<keyword evidence="1" id="KW-1133">Transmembrane helix</keyword>
<feature type="transmembrane region" description="Helical" evidence="1">
    <location>
        <begin position="20"/>
        <end position="40"/>
    </location>
</feature>
<name>A0A2W4QP28_9GAMM</name>
<dbReference type="Proteomes" id="UP000249396">
    <property type="component" value="Unassembled WGS sequence"/>
</dbReference>
<accession>A0A2W4QP28</accession>
<dbReference type="AlphaFoldDB" id="A0A2W4QP28"/>